<keyword evidence="1" id="KW-0472">Membrane</keyword>
<name>E1YJN3_9BACT</name>
<reference evidence="2" key="1">
    <citation type="journal article" date="2011" name="Environ. Microbiol.">
        <title>Genomic insights into the metabolic potential of the polycyclic aromatic hydrocarbon degrading sulfate-reducing Deltaproteobacterium N47.</title>
        <authorList>
            <person name="Bergmann F."/>
            <person name="Selesi D."/>
            <person name="Weinmaier T."/>
            <person name="Tischler P."/>
            <person name="Rattei T."/>
            <person name="Meckenstock R.U."/>
        </authorList>
    </citation>
    <scope>NUCLEOTIDE SEQUENCE</scope>
</reference>
<keyword evidence="1" id="KW-1133">Transmembrane helix</keyword>
<keyword evidence="1" id="KW-0812">Transmembrane</keyword>
<dbReference type="AlphaFoldDB" id="E1YJN3"/>
<protein>
    <submittedName>
        <fullName evidence="2">Uncharacterized protein</fullName>
    </submittedName>
</protein>
<dbReference type="EMBL" id="FR695877">
    <property type="protein sequence ID" value="CBX31487.1"/>
    <property type="molecule type" value="Genomic_DNA"/>
</dbReference>
<organism evidence="2">
    <name type="scientific">uncultured Desulfobacterium sp</name>
    <dbReference type="NCBI Taxonomy" id="201089"/>
    <lineage>
        <taxon>Bacteria</taxon>
        <taxon>Pseudomonadati</taxon>
        <taxon>Thermodesulfobacteriota</taxon>
        <taxon>Desulfobacteria</taxon>
        <taxon>Desulfobacterales</taxon>
        <taxon>Desulfobacteriaceae</taxon>
        <taxon>Desulfobacterium</taxon>
        <taxon>environmental samples</taxon>
    </lineage>
</organism>
<sequence>MSERYILSFLPTGNNHVYPVNPVWLCISFCLFLILSIIYSLLGSLRNFCDRYLLVSVYLLYFLCRQATILFIM</sequence>
<accession>E1YJN3</accession>
<evidence type="ECO:0000256" key="1">
    <source>
        <dbReference type="SAM" id="Phobius"/>
    </source>
</evidence>
<proteinExistence type="predicted"/>
<feature type="transmembrane region" description="Helical" evidence="1">
    <location>
        <begin position="20"/>
        <end position="41"/>
    </location>
</feature>
<gene>
    <name evidence="2" type="ORF">N47_E49990</name>
</gene>
<feature type="transmembrane region" description="Helical" evidence="1">
    <location>
        <begin position="53"/>
        <end position="72"/>
    </location>
</feature>
<evidence type="ECO:0000313" key="2">
    <source>
        <dbReference type="EMBL" id="CBX31487.1"/>
    </source>
</evidence>